<dbReference type="PIRSF" id="PIRSF019251">
    <property type="entry name" value="Rv0465c"/>
    <property type="match status" value="1"/>
</dbReference>
<keyword evidence="4" id="KW-0804">Transcription</keyword>
<sequence>MANSVNTRSENTRGEKLLIGPRLRRLRTKLGLTQTRMAEELGISGSYLNLMERNQRAMSAKVLLKLSETYDIDLSELTSGTDRQLVGELFDALRDPALGKDRVPKSEVEDVVGASPATARALVNLHHRYTELSRRLVREEGADETATALQEAAPATDLVRDVIYRTHNYFDVLDRAAEALYSTLDLRRTEPLTALIARMKEKHKTIVRILPHDVMVDMLRYYDRHSGRLNLSELLPASSRRFQIAFQIGMLEHRTTIDKIVAKADLPTVDSKRLLRTTLANYFGAALLMPYGTFLKAAEELRYDIDALAHRFGTSAEQVAHRLTTLSRPEARGVPLFFVRVDIAGNISKRFSQGRFTFPRFGGVCPRWAIHEAFASPERALVQSVEMPDGNTYLTFARRVTRAGGTTAHPAQSFVIGLGCDIAHASRLIYSDHLSGDPMPIGPNCYLCDRTACPQRAHPPLGRAMAHDERARGLSQFAFAPES</sequence>
<gene>
    <name evidence="6" type="ORF">GCM10009069_26820</name>
</gene>
<dbReference type="CDD" id="cd00093">
    <property type="entry name" value="HTH_XRE"/>
    <property type="match status" value="1"/>
</dbReference>
<dbReference type="PANTHER" id="PTHR46797:SF23">
    <property type="entry name" value="HTH-TYPE TRANSCRIPTIONAL REGULATOR SUTR"/>
    <property type="match status" value="1"/>
</dbReference>
<accession>A0A8J3G3H3</accession>
<dbReference type="GO" id="GO:0005829">
    <property type="term" value="C:cytosol"/>
    <property type="evidence" value="ECO:0007669"/>
    <property type="project" value="TreeGrafter"/>
</dbReference>
<dbReference type="RefSeq" id="WP_189499292.1">
    <property type="nucleotide sequence ID" value="NZ_BMZH01000015.1"/>
</dbReference>
<dbReference type="Proteomes" id="UP000634004">
    <property type="component" value="Unassembled WGS sequence"/>
</dbReference>
<dbReference type="PROSITE" id="PS50943">
    <property type="entry name" value="HTH_CROC1"/>
    <property type="match status" value="1"/>
</dbReference>
<evidence type="ECO:0000313" key="7">
    <source>
        <dbReference type="Proteomes" id="UP000634004"/>
    </source>
</evidence>
<dbReference type="SMART" id="SM00530">
    <property type="entry name" value="HTH_XRE"/>
    <property type="match status" value="1"/>
</dbReference>
<dbReference type="SUPFAM" id="SSF47413">
    <property type="entry name" value="lambda repressor-like DNA-binding domains"/>
    <property type="match status" value="1"/>
</dbReference>
<dbReference type="EMBL" id="BMZH01000015">
    <property type="protein sequence ID" value="GHB02734.1"/>
    <property type="molecule type" value="Genomic_DNA"/>
</dbReference>
<keyword evidence="3" id="KW-0238">DNA-binding</keyword>
<evidence type="ECO:0000256" key="1">
    <source>
        <dbReference type="ARBA" id="ARBA00007227"/>
    </source>
</evidence>
<dbReference type="AlphaFoldDB" id="A0A8J3G3H3"/>
<comment type="caution">
    <text evidence="6">The sequence shown here is derived from an EMBL/GenBank/DDBJ whole genome shotgun (WGS) entry which is preliminary data.</text>
</comment>
<reference evidence="6" key="2">
    <citation type="submission" date="2020-09" db="EMBL/GenBank/DDBJ databases">
        <authorList>
            <person name="Sun Q."/>
            <person name="Kim S."/>
        </authorList>
    </citation>
    <scope>NUCLEOTIDE SEQUENCE</scope>
    <source>
        <strain evidence="6">KCTC 32513</strain>
    </source>
</reference>
<name>A0A8J3G3H3_9PROT</name>
<dbReference type="InterPro" id="IPR050807">
    <property type="entry name" value="TransReg_Diox_bact_type"/>
</dbReference>
<dbReference type="GO" id="GO:0003700">
    <property type="term" value="F:DNA-binding transcription factor activity"/>
    <property type="evidence" value="ECO:0007669"/>
    <property type="project" value="TreeGrafter"/>
</dbReference>
<evidence type="ECO:0000256" key="4">
    <source>
        <dbReference type="ARBA" id="ARBA00023163"/>
    </source>
</evidence>
<dbReference type="Pfam" id="PF01381">
    <property type="entry name" value="HTH_3"/>
    <property type="match status" value="1"/>
</dbReference>
<evidence type="ECO:0000313" key="6">
    <source>
        <dbReference type="EMBL" id="GHB02734.1"/>
    </source>
</evidence>
<dbReference type="InterPro" id="IPR018653">
    <property type="entry name" value="ScfR_C"/>
</dbReference>
<dbReference type="InterPro" id="IPR010359">
    <property type="entry name" value="IrrE_HExxH"/>
</dbReference>
<keyword evidence="7" id="KW-1185">Reference proteome</keyword>
<keyword evidence="2" id="KW-0805">Transcription regulation</keyword>
<dbReference type="PANTHER" id="PTHR46797">
    <property type="entry name" value="HTH-TYPE TRANSCRIPTIONAL REGULATOR"/>
    <property type="match status" value="1"/>
</dbReference>
<feature type="domain" description="HTH cro/C1-type" evidence="5">
    <location>
        <begin position="23"/>
        <end position="77"/>
    </location>
</feature>
<protein>
    <submittedName>
        <fullName evidence="6">Transcriptional regulator</fullName>
    </submittedName>
</protein>
<evidence type="ECO:0000256" key="2">
    <source>
        <dbReference type="ARBA" id="ARBA00023015"/>
    </source>
</evidence>
<dbReference type="InterPro" id="IPR026281">
    <property type="entry name" value="HTH_RamB"/>
</dbReference>
<dbReference type="Pfam" id="PF09856">
    <property type="entry name" value="ScfRs"/>
    <property type="match status" value="1"/>
</dbReference>
<evidence type="ECO:0000259" key="5">
    <source>
        <dbReference type="PROSITE" id="PS50943"/>
    </source>
</evidence>
<dbReference type="GO" id="GO:0003677">
    <property type="term" value="F:DNA binding"/>
    <property type="evidence" value="ECO:0007669"/>
    <property type="project" value="UniProtKB-KW"/>
</dbReference>
<evidence type="ECO:0000256" key="3">
    <source>
        <dbReference type="ARBA" id="ARBA00023125"/>
    </source>
</evidence>
<dbReference type="InterPro" id="IPR010982">
    <property type="entry name" value="Lambda_DNA-bd_dom_sf"/>
</dbReference>
<reference evidence="6" key="1">
    <citation type="journal article" date="2014" name="Int. J. Syst. Evol. Microbiol.">
        <title>Complete genome sequence of Corynebacterium casei LMG S-19264T (=DSM 44701T), isolated from a smear-ripened cheese.</title>
        <authorList>
            <consortium name="US DOE Joint Genome Institute (JGI-PGF)"/>
            <person name="Walter F."/>
            <person name="Albersmeier A."/>
            <person name="Kalinowski J."/>
            <person name="Ruckert C."/>
        </authorList>
    </citation>
    <scope>NUCLEOTIDE SEQUENCE</scope>
    <source>
        <strain evidence="6">KCTC 32513</strain>
    </source>
</reference>
<dbReference type="InterPro" id="IPR001387">
    <property type="entry name" value="Cro/C1-type_HTH"/>
</dbReference>
<dbReference type="Gene3D" id="1.10.260.40">
    <property type="entry name" value="lambda repressor-like DNA-binding domains"/>
    <property type="match status" value="1"/>
</dbReference>
<proteinExistence type="inferred from homology"/>
<comment type="similarity">
    <text evidence="1">Belongs to the short-chain fatty acyl-CoA assimilation regulator (ScfR) family.</text>
</comment>
<dbReference type="Pfam" id="PF06114">
    <property type="entry name" value="Peptidase_M78"/>
    <property type="match status" value="1"/>
</dbReference>
<organism evidence="6 7">
    <name type="scientific">Algimonas arctica</name>
    <dbReference type="NCBI Taxonomy" id="1479486"/>
    <lineage>
        <taxon>Bacteria</taxon>
        <taxon>Pseudomonadati</taxon>
        <taxon>Pseudomonadota</taxon>
        <taxon>Alphaproteobacteria</taxon>
        <taxon>Maricaulales</taxon>
        <taxon>Robiginitomaculaceae</taxon>
        <taxon>Algimonas</taxon>
    </lineage>
</organism>